<keyword evidence="5 7" id="KW-1133">Transmembrane helix</keyword>
<keyword evidence="3" id="KW-1003">Cell membrane</keyword>
<keyword evidence="2 7" id="KW-0813">Transport</keyword>
<keyword evidence="4 7" id="KW-0812">Transmembrane</keyword>
<dbReference type="AlphaFoldDB" id="A0A4T2C0N5"/>
<comment type="caution">
    <text evidence="9">The sequence shown here is derived from an EMBL/GenBank/DDBJ whole genome shotgun (WGS) entry which is preliminary data.</text>
</comment>
<evidence type="ECO:0000256" key="5">
    <source>
        <dbReference type="ARBA" id="ARBA00022989"/>
    </source>
</evidence>
<name>A0A4T2C0N5_9MICO</name>
<reference evidence="9 10" key="1">
    <citation type="journal article" date="2019" name="Microorganisms">
        <title>Systematic Affiliation and Genome Analysis of Subtercola vilae DB165(T) with Particular Emphasis on Cold Adaptation of an Isolate from a High-Altitude Cold Volcano Lake.</title>
        <authorList>
            <person name="Villalobos A.S."/>
            <person name="Wiese J."/>
            <person name="Imhoff J.F."/>
            <person name="Dorador C."/>
            <person name="Keller A."/>
            <person name="Hentschel U."/>
        </authorList>
    </citation>
    <scope>NUCLEOTIDE SEQUENCE [LARGE SCALE GENOMIC DNA]</scope>
    <source>
        <strain evidence="9 10">DB165</strain>
    </source>
</reference>
<dbReference type="InterPro" id="IPR035906">
    <property type="entry name" value="MetI-like_sf"/>
</dbReference>
<dbReference type="PANTHER" id="PTHR30193:SF18">
    <property type="entry name" value="OSMOPROTECTIVE COMPOUNDS UPTAKE PERMEASE PROTEIN GGTC"/>
    <property type="match status" value="1"/>
</dbReference>
<evidence type="ECO:0000256" key="1">
    <source>
        <dbReference type="ARBA" id="ARBA00004651"/>
    </source>
</evidence>
<comment type="subcellular location">
    <subcellularLocation>
        <location evidence="1 7">Cell membrane</location>
        <topology evidence="1 7">Multi-pass membrane protein</topology>
    </subcellularLocation>
</comment>
<proteinExistence type="inferred from homology"/>
<dbReference type="Pfam" id="PF00528">
    <property type="entry name" value="BPD_transp_1"/>
    <property type="match status" value="1"/>
</dbReference>
<evidence type="ECO:0000256" key="2">
    <source>
        <dbReference type="ARBA" id="ARBA00022448"/>
    </source>
</evidence>
<sequence>MPSLIALVVGAVALPAVTILIVAAAEWVISHLRPKAQRRVRPWVWLSLACIMIAVTLIYPIVVSLGLSLRGADGSAWAGFTNFIWAFGTEMRPILLNNLLWLIVFPVGVTAVAVLMAVLLNKVRYEKVARVILILPTAVSFTAAAVTWRQMYTYAPAGRTQLGVFNAVLQAFGIEPVAWLARPAGADQWMNNLSLIMVAVWASLGIALLIITAAVKAVPQELNEAARLDGASEWGVFLHVTLPTIWPSVLTVITTQIMFALKIFDIVYIMTNGNNGTDVVANKLYNEVFRNPTNLGHAAAIAVLLLVAAIPVLWLNLRNMRKEGLT</sequence>
<evidence type="ECO:0000256" key="7">
    <source>
        <dbReference type="RuleBase" id="RU363032"/>
    </source>
</evidence>
<evidence type="ECO:0000256" key="4">
    <source>
        <dbReference type="ARBA" id="ARBA00022692"/>
    </source>
</evidence>
<feature type="transmembrane region" description="Helical" evidence="7">
    <location>
        <begin position="193"/>
        <end position="215"/>
    </location>
</feature>
<dbReference type="InterPro" id="IPR000515">
    <property type="entry name" value="MetI-like"/>
</dbReference>
<feature type="transmembrane region" description="Helical" evidence="7">
    <location>
        <begin position="295"/>
        <end position="317"/>
    </location>
</feature>
<feature type="transmembrane region" description="Helical" evidence="7">
    <location>
        <begin position="42"/>
        <end position="62"/>
    </location>
</feature>
<evidence type="ECO:0000313" key="9">
    <source>
        <dbReference type="EMBL" id="TIH36611.1"/>
    </source>
</evidence>
<protein>
    <submittedName>
        <fullName evidence="9">Sugar ABC transporter permease</fullName>
    </submittedName>
</protein>
<organism evidence="9 10">
    <name type="scientific">Subtercola vilae</name>
    <dbReference type="NCBI Taxonomy" id="2056433"/>
    <lineage>
        <taxon>Bacteria</taxon>
        <taxon>Bacillati</taxon>
        <taxon>Actinomycetota</taxon>
        <taxon>Actinomycetes</taxon>
        <taxon>Micrococcales</taxon>
        <taxon>Microbacteriaceae</taxon>
        <taxon>Subtercola</taxon>
    </lineage>
</organism>
<evidence type="ECO:0000259" key="8">
    <source>
        <dbReference type="PROSITE" id="PS50928"/>
    </source>
</evidence>
<dbReference type="RefSeq" id="WP_136642079.1">
    <property type="nucleotide sequence ID" value="NZ_QYRT01000015.1"/>
</dbReference>
<feature type="domain" description="ABC transmembrane type-1" evidence="8">
    <location>
        <begin position="95"/>
        <end position="316"/>
    </location>
</feature>
<dbReference type="Proteomes" id="UP000306192">
    <property type="component" value="Unassembled WGS sequence"/>
</dbReference>
<keyword evidence="6 7" id="KW-0472">Membrane</keyword>
<accession>A0A4T2C0N5</accession>
<dbReference type="CDD" id="cd06261">
    <property type="entry name" value="TM_PBP2"/>
    <property type="match status" value="1"/>
</dbReference>
<evidence type="ECO:0000256" key="6">
    <source>
        <dbReference type="ARBA" id="ARBA00023136"/>
    </source>
</evidence>
<evidence type="ECO:0000313" key="10">
    <source>
        <dbReference type="Proteomes" id="UP000306192"/>
    </source>
</evidence>
<dbReference type="EMBL" id="QYRT01000015">
    <property type="protein sequence ID" value="TIH36611.1"/>
    <property type="molecule type" value="Genomic_DNA"/>
</dbReference>
<feature type="transmembrane region" description="Helical" evidence="7">
    <location>
        <begin position="99"/>
        <end position="120"/>
    </location>
</feature>
<dbReference type="PROSITE" id="PS50928">
    <property type="entry name" value="ABC_TM1"/>
    <property type="match status" value="1"/>
</dbReference>
<feature type="transmembrane region" description="Helical" evidence="7">
    <location>
        <begin position="132"/>
        <end position="151"/>
    </location>
</feature>
<evidence type="ECO:0000256" key="3">
    <source>
        <dbReference type="ARBA" id="ARBA00022475"/>
    </source>
</evidence>
<dbReference type="GO" id="GO:0005886">
    <property type="term" value="C:plasma membrane"/>
    <property type="evidence" value="ECO:0007669"/>
    <property type="project" value="UniProtKB-SubCell"/>
</dbReference>
<comment type="similarity">
    <text evidence="7">Belongs to the binding-protein-dependent transport system permease family.</text>
</comment>
<dbReference type="InterPro" id="IPR051393">
    <property type="entry name" value="ABC_transporter_permease"/>
</dbReference>
<dbReference type="SUPFAM" id="SSF161098">
    <property type="entry name" value="MetI-like"/>
    <property type="match status" value="1"/>
</dbReference>
<dbReference type="PANTHER" id="PTHR30193">
    <property type="entry name" value="ABC TRANSPORTER PERMEASE PROTEIN"/>
    <property type="match status" value="1"/>
</dbReference>
<keyword evidence="10" id="KW-1185">Reference proteome</keyword>
<dbReference type="GO" id="GO:0055085">
    <property type="term" value="P:transmembrane transport"/>
    <property type="evidence" value="ECO:0007669"/>
    <property type="project" value="InterPro"/>
</dbReference>
<gene>
    <name evidence="9" type="ORF">D4765_09570</name>
</gene>
<dbReference type="OrthoDB" id="3515028at2"/>
<dbReference type="Gene3D" id="1.10.3720.10">
    <property type="entry name" value="MetI-like"/>
    <property type="match status" value="1"/>
</dbReference>
<feature type="transmembrane region" description="Helical" evidence="7">
    <location>
        <begin position="6"/>
        <end position="30"/>
    </location>
</feature>